<evidence type="ECO:0000313" key="1">
    <source>
        <dbReference type="EMBL" id="GAU97876.1"/>
    </source>
</evidence>
<organism evidence="1 2">
    <name type="scientific">Ramazzottius varieornatus</name>
    <name type="common">Water bear</name>
    <name type="synonym">Tardigrade</name>
    <dbReference type="NCBI Taxonomy" id="947166"/>
    <lineage>
        <taxon>Eukaryota</taxon>
        <taxon>Metazoa</taxon>
        <taxon>Ecdysozoa</taxon>
        <taxon>Tardigrada</taxon>
        <taxon>Eutardigrada</taxon>
        <taxon>Parachela</taxon>
        <taxon>Hypsibioidea</taxon>
        <taxon>Ramazzottiidae</taxon>
        <taxon>Ramazzottius</taxon>
    </lineage>
</organism>
<protein>
    <submittedName>
        <fullName evidence="1">Uncharacterized protein</fullName>
    </submittedName>
</protein>
<dbReference type="AlphaFoldDB" id="A0A1D1V881"/>
<name>A0A1D1V881_RAMVA</name>
<proteinExistence type="predicted"/>
<evidence type="ECO:0000313" key="2">
    <source>
        <dbReference type="Proteomes" id="UP000186922"/>
    </source>
</evidence>
<sequence>MRRLHGFTLKETLDGHRMAERARPPAPTMMEASSECGRGLHDGNAAHGKAAHSTAEHLLVTHLWYPTVLVRHHCPERNFLPRQRVSSGPTLLPILPKSILRNLRLGSPELFSCSRQEDESLKLVPPPVLSTQKSLLLCRAFVSLAKMAAMLCQM</sequence>
<accession>A0A1D1V881</accession>
<keyword evidence="2" id="KW-1185">Reference proteome</keyword>
<gene>
    <name evidence="1" type="primary">RvY_09102-1</name>
    <name evidence="1" type="synonym">RvY_09102.1</name>
    <name evidence="1" type="ORF">RvY_09102</name>
</gene>
<dbReference type="Proteomes" id="UP000186922">
    <property type="component" value="Unassembled WGS sequence"/>
</dbReference>
<comment type="caution">
    <text evidence="1">The sequence shown here is derived from an EMBL/GenBank/DDBJ whole genome shotgun (WGS) entry which is preliminary data.</text>
</comment>
<dbReference type="EMBL" id="BDGG01000004">
    <property type="protein sequence ID" value="GAU97876.1"/>
    <property type="molecule type" value="Genomic_DNA"/>
</dbReference>
<reference evidence="1 2" key="1">
    <citation type="journal article" date="2016" name="Nat. Commun.">
        <title>Extremotolerant tardigrade genome and improved radiotolerance of human cultured cells by tardigrade-unique protein.</title>
        <authorList>
            <person name="Hashimoto T."/>
            <person name="Horikawa D.D."/>
            <person name="Saito Y."/>
            <person name="Kuwahara H."/>
            <person name="Kozuka-Hata H."/>
            <person name="Shin-I T."/>
            <person name="Minakuchi Y."/>
            <person name="Ohishi K."/>
            <person name="Motoyama A."/>
            <person name="Aizu T."/>
            <person name="Enomoto A."/>
            <person name="Kondo K."/>
            <person name="Tanaka S."/>
            <person name="Hara Y."/>
            <person name="Koshikawa S."/>
            <person name="Sagara H."/>
            <person name="Miura T."/>
            <person name="Yokobori S."/>
            <person name="Miyagawa K."/>
            <person name="Suzuki Y."/>
            <person name="Kubo T."/>
            <person name="Oyama M."/>
            <person name="Kohara Y."/>
            <person name="Fujiyama A."/>
            <person name="Arakawa K."/>
            <person name="Katayama T."/>
            <person name="Toyoda A."/>
            <person name="Kunieda T."/>
        </authorList>
    </citation>
    <scope>NUCLEOTIDE SEQUENCE [LARGE SCALE GENOMIC DNA]</scope>
    <source>
        <strain evidence="1 2">YOKOZUNA-1</strain>
    </source>
</reference>